<evidence type="ECO:0000256" key="1">
    <source>
        <dbReference type="SAM" id="MobiDB-lite"/>
    </source>
</evidence>
<feature type="region of interest" description="Disordered" evidence="1">
    <location>
        <begin position="89"/>
        <end position="111"/>
    </location>
</feature>
<keyword evidence="3" id="KW-1185">Reference proteome</keyword>
<comment type="caution">
    <text evidence="2">The sequence shown here is derived from an EMBL/GenBank/DDBJ whole genome shotgun (WGS) entry which is preliminary data.</text>
</comment>
<dbReference type="Proteomes" id="UP001168821">
    <property type="component" value="Unassembled WGS sequence"/>
</dbReference>
<name>A0AA38HU57_9CUCU</name>
<dbReference type="EMBL" id="JALNTZ010000008">
    <property type="protein sequence ID" value="KAJ3643591.1"/>
    <property type="molecule type" value="Genomic_DNA"/>
</dbReference>
<sequence>MVYSVEQDISLLCLSYRHGAFVNRECVYFVTACKPEYLAKFPDLLIQETLLETHIIDVINRFVPTGNANKGKSAGRPSVSEEVVDDLRRLEQNPQTPSTRLSQQSEVRVAT</sequence>
<evidence type="ECO:0000313" key="3">
    <source>
        <dbReference type="Proteomes" id="UP001168821"/>
    </source>
</evidence>
<reference evidence="2" key="1">
    <citation type="journal article" date="2023" name="G3 (Bethesda)">
        <title>Whole genome assemblies of Zophobas morio and Tenebrio molitor.</title>
        <authorList>
            <person name="Kaur S."/>
            <person name="Stinson S.A."/>
            <person name="diCenzo G.C."/>
        </authorList>
    </citation>
    <scope>NUCLEOTIDE SEQUENCE</scope>
    <source>
        <strain evidence="2">QUZm001</strain>
    </source>
</reference>
<feature type="compositionally biased region" description="Polar residues" evidence="1">
    <location>
        <begin position="92"/>
        <end position="111"/>
    </location>
</feature>
<gene>
    <name evidence="2" type="ORF">Zmor_026292</name>
</gene>
<protein>
    <submittedName>
        <fullName evidence="2">Uncharacterized protein</fullName>
    </submittedName>
</protein>
<proteinExistence type="predicted"/>
<dbReference type="AlphaFoldDB" id="A0AA38HU57"/>
<evidence type="ECO:0000313" key="2">
    <source>
        <dbReference type="EMBL" id="KAJ3643591.1"/>
    </source>
</evidence>
<organism evidence="2 3">
    <name type="scientific">Zophobas morio</name>
    <dbReference type="NCBI Taxonomy" id="2755281"/>
    <lineage>
        <taxon>Eukaryota</taxon>
        <taxon>Metazoa</taxon>
        <taxon>Ecdysozoa</taxon>
        <taxon>Arthropoda</taxon>
        <taxon>Hexapoda</taxon>
        <taxon>Insecta</taxon>
        <taxon>Pterygota</taxon>
        <taxon>Neoptera</taxon>
        <taxon>Endopterygota</taxon>
        <taxon>Coleoptera</taxon>
        <taxon>Polyphaga</taxon>
        <taxon>Cucujiformia</taxon>
        <taxon>Tenebrionidae</taxon>
        <taxon>Zophobas</taxon>
    </lineage>
</organism>
<accession>A0AA38HU57</accession>